<keyword evidence="8" id="KW-0539">Nucleus</keyword>
<evidence type="ECO:0000313" key="13">
    <source>
        <dbReference type="Proteomes" id="UP001208570"/>
    </source>
</evidence>
<organism evidence="12 13">
    <name type="scientific">Paralvinella palmiformis</name>
    <dbReference type="NCBI Taxonomy" id="53620"/>
    <lineage>
        <taxon>Eukaryota</taxon>
        <taxon>Metazoa</taxon>
        <taxon>Spiralia</taxon>
        <taxon>Lophotrochozoa</taxon>
        <taxon>Annelida</taxon>
        <taxon>Polychaeta</taxon>
        <taxon>Sedentaria</taxon>
        <taxon>Canalipalpata</taxon>
        <taxon>Terebellida</taxon>
        <taxon>Terebelliformia</taxon>
        <taxon>Alvinellidae</taxon>
        <taxon>Paralvinella</taxon>
    </lineage>
</organism>
<protein>
    <recommendedName>
        <fullName evidence="9">U5 small nuclear ribonucleoprotein TSSC4</fullName>
    </recommendedName>
</protein>
<feature type="compositionally biased region" description="Acidic residues" evidence="11">
    <location>
        <begin position="243"/>
        <end position="253"/>
    </location>
</feature>
<keyword evidence="5" id="KW-0507">mRNA processing</keyword>
<keyword evidence="13" id="KW-1185">Reference proteome</keyword>
<feature type="region of interest" description="Disordered" evidence="11">
    <location>
        <begin position="1"/>
        <end position="30"/>
    </location>
</feature>
<dbReference type="PANTHER" id="PTHR13445">
    <property type="entry name" value="TUMOR SUPPRESSING SUBTRANSFERABLE CANDIDATE 4 TSSC4"/>
    <property type="match status" value="1"/>
</dbReference>
<dbReference type="AlphaFoldDB" id="A0AAD9N1Q3"/>
<keyword evidence="4" id="KW-0963">Cytoplasm</keyword>
<feature type="compositionally biased region" description="Basic and acidic residues" evidence="11">
    <location>
        <begin position="140"/>
        <end position="165"/>
    </location>
</feature>
<dbReference type="EMBL" id="JAODUP010000337">
    <property type="protein sequence ID" value="KAK2152213.1"/>
    <property type="molecule type" value="Genomic_DNA"/>
</dbReference>
<feature type="compositionally biased region" description="Polar residues" evidence="11">
    <location>
        <begin position="78"/>
        <end position="91"/>
    </location>
</feature>
<evidence type="ECO:0000256" key="4">
    <source>
        <dbReference type="ARBA" id="ARBA00022490"/>
    </source>
</evidence>
<comment type="subcellular location">
    <subcellularLocation>
        <location evidence="2">Cytoplasm</location>
    </subcellularLocation>
    <subcellularLocation>
        <location evidence="1">Nucleus</location>
    </subcellularLocation>
</comment>
<evidence type="ECO:0000256" key="1">
    <source>
        <dbReference type="ARBA" id="ARBA00004123"/>
    </source>
</evidence>
<comment type="similarity">
    <text evidence="3">Belongs to the TSSC4 family.</text>
</comment>
<evidence type="ECO:0000256" key="2">
    <source>
        <dbReference type="ARBA" id="ARBA00004496"/>
    </source>
</evidence>
<evidence type="ECO:0000256" key="3">
    <source>
        <dbReference type="ARBA" id="ARBA00010362"/>
    </source>
</evidence>
<comment type="function">
    <text evidence="10">Protein associated with the U5 snRNP, during its maturation and its post-splicing recycling and which is required for spliceosomal tri-snRNP complex assembly in the nucleus. Has a molecular sequestering activity and transiently hinders SNRNP200 binding sites for constitutive splicing factors that intervene later during the assembly of the spliceosome and splicing. Together with its molecular sequestering activity, may also function as a molecular adapter and placeholder, coordinating the assembly of the U5 snRNP and its association with the U4/U6 di-snRNP.</text>
</comment>
<feature type="compositionally biased region" description="Polar residues" evidence="11">
    <location>
        <begin position="127"/>
        <end position="136"/>
    </location>
</feature>
<feature type="region of interest" description="Disordered" evidence="11">
    <location>
        <begin position="59"/>
        <end position="113"/>
    </location>
</feature>
<dbReference type="GO" id="GO:0008380">
    <property type="term" value="P:RNA splicing"/>
    <property type="evidence" value="ECO:0007669"/>
    <property type="project" value="UniProtKB-KW"/>
</dbReference>
<dbReference type="Proteomes" id="UP001208570">
    <property type="component" value="Unassembled WGS sequence"/>
</dbReference>
<dbReference type="PANTHER" id="PTHR13445:SF3">
    <property type="entry name" value="U5 SMALL NUCLEAR RIBONUCLEOPROTEIN TSSC4"/>
    <property type="match status" value="1"/>
</dbReference>
<proteinExistence type="inferred from homology"/>
<evidence type="ECO:0000256" key="7">
    <source>
        <dbReference type="ARBA" id="ARBA00023187"/>
    </source>
</evidence>
<evidence type="ECO:0000256" key="6">
    <source>
        <dbReference type="ARBA" id="ARBA00022728"/>
    </source>
</evidence>
<dbReference type="GO" id="GO:0005737">
    <property type="term" value="C:cytoplasm"/>
    <property type="evidence" value="ECO:0007669"/>
    <property type="project" value="UniProtKB-SubCell"/>
</dbReference>
<gene>
    <name evidence="12" type="ORF">LSH36_337g05074</name>
</gene>
<dbReference type="GO" id="GO:0005681">
    <property type="term" value="C:spliceosomal complex"/>
    <property type="evidence" value="ECO:0007669"/>
    <property type="project" value="UniProtKB-KW"/>
</dbReference>
<dbReference type="InterPro" id="IPR029338">
    <property type="entry name" value="TSSC4"/>
</dbReference>
<keyword evidence="6" id="KW-0747">Spliceosome</keyword>
<feature type="compositionally biased region" description="Basic and acidic residues" evidence="11">
    <location>
        <begin position="270"/>
        <end position="283"/>
    </location>
</feature>
<feature type="region of interest" description="Disordered" evidence="11">
    <location>
        <begin position="212"/>
        <end position="283"/>
    </location>
</feature>
<dbReference type="Pfam" id="PF15264">
    <property type="entry name" value="TSSC4"/>
    <property type="match status" value="1"/>
</dbReference>
<evidence type="ECO:0000256" key="11">
    <source>
        <dbReference type="SAM" id="MobiDB-lite"/>
    </source>
</evidence>
<dbReference type="GO" id="GO:0006397">
    <property type="term" value="P:mRNA processing"/>
    <property type="evidence" value="ECO:0007669"/>
    <property type="project" value="UniProtKB-KW"/>
</dbReference>
<evidence type="ECO:0000256" key="5">
    <source>
        <dbReference type="ARBA" id="ARBA00022664"/>
    </source>
</evidence>
<feature type="region of interest" description="Disordered" evidence="11">
    <location>
        <begin position="127"/>
        <end position="176"/>
    </location>
</feature>
<accession>A0AAD9N1Q3</accession>
<evidence type="ECO:0000313" key="12">
    <source>
        <dbReference type="EMBL" id="KAK2152213.1"/>
    </source>
</evidence>
<keyword evidence="7" id="KW-0508">mRNA splicing</keyword>
<sequence length="283" mass="30899">MAALLEETNLDIGLKMSDSSPNELKTPESSPFMLKSDAAFGSRVGDVFGNLDDDGDDLIKADPQDDFGMGLGTEHTDVSLTKIQKPPSQKQSFKRPHNPAPRSRTCPDYKLNPGKWTYYNLEDVSADSMSEKSNTAAAEHFLDSIDSERSSKKQKTDPDNTKPDPDIEMADTPTKVIFRKPQVKDEISDVRCNLISGAGKGVLVMPEYVVGQKSTPRKSRPSKFVSSSSQSSATVTLSHVIDEDYDESDDSSDSDSSLTAKPTRTVFSGCEKEQKDEGQTNGS</sequence>
<evidence type="ECO:0000256" key="10">
    <source>
        <dbReference type="ARBA" id="ARBA00045970"/>
    </source>
</evidence>
<reference evidence="12" key="1">
    <citation type="journal article" date="2023" name="Mol. Biol. Evol.">
        <title>Third-Generation Sequencing Reveals the Adaptive Role of the Epigenome in Three Deep-Sea Polychaetes.</title>
        <authorList>
            <person name="Perez M."/>
            <person name="Aroh O."/>
            <person name="Sun Y."/>
            <person name="Lan Y."/>
            <person name="Juniper S.K."/>
            <person name="Young C.R."/>
            <person name="Angers B."/>
            <person name="Qian P.Y."/>
        </authorList>
    </citation>
    <scope>NUCLEOTIDE SEQUENCE</scope>
    <source>
        <strain evidence="12">P08H-3</strain>
    </source>
</reference>
<comment type="caution">
    <text evidence="12">The sequence shown here is derived from an EMBL/GenBank/DDBJ whole genome shotgun (WGS) entry which is preliminary data.</text>
</comment>
<evidence type="ECO:0000256" key="8">
    <source>
        <dbReference type="ARBA" id="ARBA00023242"/>
    </source>
</evidence>
<name>A0AAD9N1Q3_9ANNE</name>
<feature type="compositionally biased region" description="Low complexity" evidence="11">
    <location>
        <begin position="222"/>
        <end position="238"/>
    </location>
</feature>
<evidence type="ECO:0000256" key="9">
    <source>
        <dbReference type="ARBA" id="ARBA00035304"/>
    </source>
</evidence>
<feature type="compositionally biased region" description="Polar residues" evidence="11">
    <location>
        <begin position="17"/>
        <end position="29"/>
    </location>
</feature>